<evidence type="ECO:0000256" key="4">
    <source>
        <dbReference type="ARBA" id="ARBA00022964"/>
    </source>
</evidence>
<dbReference type="PANTHER" id="PTHR23123">
    <property type="entry name" value="PHD/F-BOX CONTAINING PROTEIN"/>
    <property type="match status" value="1"/>
</dbReference>
<evidence type="ECO:0000256" key="5">
    <source>
        <dbReference type="ARBA" id="ARBA00023242"/>
    </source>
</evidence>
<accession>A0ABP1Q354</accession>
<sequence length="461" mass="52015">MERKSAIAAKYLFPNFETAHWFAAKGLVLELKRYHERIIPPHILQGVRDLFKALKAWFDEYETRRAAIPDGVEPYALIKDLHKEIKLAEKFSRKMSKKSSVKSNVACMYVSADEQSKSSSDVNLAERTLNMTETRTSDSPVGSPGTQVRIKMKISRKSIDEWSPSPHTSEVSDKKLFIAEGGSTTHSENVSAHKYSLMEAAEENSLDCLYIDESTGNKSCKKWDSNNGVVSLDSQRRSRPKDVKSKHKKHTDEFLNQLRKHKHKYLSKDIHINNHSTDGLKTIAKNEKNVLLNDALAGALDGMEELIKSSNYAERVAQSQCTPVAVRETIVSLGAMTDSILPKTPHELDGEVLEIRHVYQDDDYIYLPLVGSDDESKNSQVSQKKKRTRDDDDETWSPSGKCGNVGTRNSKVTRQHAKRKSVEKGLMEAASRPLKIQVFCVDKLLGACHFFYFSANNQPQL</sequence>
<dbReference type="Proteomes" id="UP001642540">
    <property type="component" value="Unassembled WGS sequence"/>
</dbReference>
<keyword evidence="5" id="KW-0539">Nucleus</keyword>
<dbReference type="InterPro" id="IPR050690">
    <property type="entry name" value="JHDM1_Histone_Demethylase"/>
</dbReference>
<feature type="compositionally biased region" description="Basic and acidic residues" evidence="6">
    <location>
        <begin position="234"/>
        <end position="243"/>
    </location>
</feature>
<keyword evidence="3" id="KW-0156">Chromatin regulator</keyword>
<evidence type="ECO:0000313" key="9">
    <source>
        <dbReference type="Proteomes" id="UP001642540"/>
    </source>
</evidence>
<keyword evidence="2" id="KW-0479">Metal-binding</keyword>
<gene>
    <name evidence="8" type="ORF">ODALV1_LOCUS6710</name>
</gene>
<keyword evidence="9" id="KW-1185">Reference proteome</keyword>
<dbReference type="Gene3D" id="1.20.58.1360">
    <property type="match status" value="1"/>
</dbReference>
<feature type="domain" description="Jumonji helical" evidence="7">
    <location>
        <begin position="1"/>
        <end position="89"/>
    </location>
</feature>
<evidence type="ECO:0000313" key="8">
    <source>
        <dbReference type="EMBL" id="CAL8087355.1"/>
    </source>
</evidence>
<dbReference type="EMBL" id="CAXLJM020000020">
    <property type="protein sequence ID" value="CAL8087355.1"/>
    <property type="molecule type" value="Genomic_DNA"/>
</dbReference>
<feature type="region of interest" description="Disordered" evidence="6">
    <location>
        <begin position="225"/>
        <end position="251"/>
    </location>
</feature>
<comment type="subcellular location">
    <subcellularLocation>
        <location evidence="1">Nucleus</location>
    </subcellularLocation>
</comment>
<dbReference type="InterPro" id="IPR041070">
    <property type="entry name" value="JHD"/>
</dbReference>
<evidence type="ECO:0000256" key="1">
    <source>
        <dbReference type="ARBA" id="ARBA00004123"/>
    </source>
</evidence>
<comment type="caution">
    <text evidence="8">The sequence shown here is derived from an EMBL/GenBank/DDBJ whole genome shotgun (WGS) entry which is preliminary data.</text>
</comment>
<evidence type="ECO:0000256" key="2">
    <source>
        <dbReference type="ARBA" id="ARBA00022723"/>
    </source>
</evidence>
<keyword evidence="4" id="KW-0223">Dioxygenase</keyword>
<keyword evidence="4" id="KW-0560">Oxidoreductase</keyword>
<evidence type="ECO:0000256" key="6">
    <source>
        <dbReference type="SAM" id="MobiDB-lite"/>
    </source>
</evidence>
<name>A0ABP1Q354_9HEXA</name>
<reference evidence="8 9" key="1">
    <citation type="submission" date="2024-08" db="EMBL/GenBank/DDBJ databases">
        <authorList>
            <person name="Cucini C."/>
            <person name="Frati F."/>
        </authorList>
    </citation>
    <scope>NUCLEOTIDE SEQUENCE [LARGE SCALE GENOMIC DNA]</scope>
</reference>
<protein>
    <recommendedName>
        <fullName evidence="7">Jumonji helical domain-containing protein</fullName>
    </recommendedName>
</protein>
<evidence type="ECO:0000256" key="3">
    <source>
        <dbReference type="ARBA" id="ARBA00022853"/>
    </source>
</evidence>
<proteinExistence type="predicted"/>
<organism evidence="8 9">
    <name type="scientific">Orchesella dallaii</name>
    <dbReference type="NCBI Taxonomy" id="48710"/>
    <lineage>
        <taxon>Eukaryota</taxon>
        <taxon>Metazoa</taxon>
        <taxon>Ecdysozoa</taxon>
        <taxon>Arthropoda</taxon>
        <taxon>Hexapoda</taxon>
        <taxon>Collembola</taxon>
        <taxon>Entomobryomorpha</taxon>
        <taxon>Entomobryoidea</taxon>
        <taxon>Orchesellidae</taxon>
        <taxon>Orchesellinae</taxon>
        <taxon>Orchesella</taxon>
    </lineage>
</organism>
<feature type="region of interest" description="Disordered" evidence="6">
    <location>
        <begin position="370"/>
        <end position="419"/>
    </location>
</feature>
<dbReference type="Pfam" id="PF17811">
    <property type="entry name" value="JHD"/>
    <property type="match status" value="1"/>
</dbReference>
<evidence type="ECO:0000259" key="7">
    <source>
        <dbReference type="Pfam" id="PF17811"/>
    </source>
</evidence>